<reference evidence="2" key="1">
    <citation type="journal article" date="2019" name="Int. J. Syst. Evol. Microbiol.">
        <title>The Global Catalogue of Microorganisms (GCM) 10K type strain sequencing project: providing services to taxonomists for standard genome sequencing and annotation.</title>
        <authorList>
            <consortium name="The Broad Institute Genomics Platform"/>
            <consortium name="The Broad Institute Genome Sequencing Center for Infectious Disease"/>
            <person name="Wu L."/>
            <person name="Ma J."/>
        </authorList>
    </citation>
    <scope>NUCLEOTIDE SEQUENCE [LARGE SCALE GENOMIC DNA]</scope>
    <source>
        <strain evidence="2">ZS-35-S2</strain>
    </source>
</reference>
<gene>
    <name evidence="1" type="ORF">ACFP2T_32180</name>
</gene>
<keyword evidence="2" id="KW-1185">Reference proteome</keyword>
<comment type="caution">
    <text evidence="1">The sequence shown here is derived from an EMBL/GenBank/DDBJ whole genome shotgun (WGS) entry which is preliminary data.</text>
</comment>
<sequence>MELGADGGWSGSDGCNRQSGRWVAGRAGALLATMGPSTLIGCVNVAVGSRLGNAWRAGLDGDVLVLLDPVGGETGRLRRA</sequence>
<dbReference type="RefSeq" id="WP_377428424.1">
    <property type="nucleotide sequence ID" value="NZ_JBHSPR010000037.1"/>
</dbReference>
<evidence type="ECO:0000313" key="2">
    <source>
        <dbReference type="Proteomes" id="UP001596203"/>
    </source>
</evidence>
<dbReference type="EMBL" id="JBHSPR010000037">
    <property type="protein sequence ID" value="MFC6020815.1"/>
    <property type="molecule type" value="Genomic_DNA"/>
</dbReference>
<name>A0ABW1KGE9_9ACTN</name>
<accession>A0ABW1KGE9</accession>
<protein>
    <submittedName>
        <fullName evidence="1">Uncharacterized protein</fullName>
    </submittedName>
</protein>
<proteinExistence type="predicted"/>
<organism evidence="1 2">
    <name type="scientific">Plantactinospora solaniradicis</name>
    <dbReference type="NCBI Taxonomy" id="1723736"/>
    <lineage>
        <taxon>Bacteria</taxon>
        <taxon>Bacillati</taxon>
        <taxon>Actinomycetota</taxon>
        <taxon>Actinomycetes</taxon>
        <taxon>Micromonosporales</taxon>
        <taxon>Micromonosporaceae</taxon>
        <taxon>Plantactinospora</taxon>
    </lineage>
</organism>
<evidence type="ECO:0000313" key="1">
    <source>
        <dbReference type="EMBL" id="MFC6020815.1"/>
    </source>
</evidence>
<dbReference type="Proteomes" id="UP001596203">
    <property type="component" value="Unassembled WGS sequence"/>
</dbReference>